<evidence type="ECO:0000313" key="4">
    <source>
        <dbReference type="Proteomes" id="UP000271937"/>
    </source>
</evidence>
<name>A0A3P3WHJ1_9FLAO</name>
<accession>A0A3P3WHJ1</accession>
<evidence type="ECO:0000313" key="3">
    <source>
        <dbReference type="EMBL" id="RRJ94057.1"/>
    </source>
</evidence>
<dbReference type="InterPro" id="IPR036249">
    <property type="entry name" value="Thioredoxin-like_sf"/>
</dbReference>
<dbReference type="Pfam" id="PF13098">
    <property type="entry name" value="Thioredoxin_2"/>
    <property type="match status" value="1"/>
</dbReference>
<feature type="chain" id="PRO_5018065818" evidence="1">
    <location>
        <begin position="19"/>
        <end position="152"/>
    </location>
</feature>
<reference evidence="3 4" key="1">
    <citation type="submission" date="2018-11" db="EMBL/GenBank/DDBJ databases">
        <title>Flavobacterium sp. nov., YIM 102600 draft genome.</title>
        <authorList>
            <person name="Li G."/>
            <person name="Jiang Y."/>
        </authorList>
    </citation>
    <scope>NUCLEOTIDE SEQUENCE [LARGE SCALE GENOMIC DNA]</scope>
    <source>
        <strain evidence="3 4">YIM 102600</strain>
    </source>
</reference>
<comment type="caution">
    <text evidence="3">The sequence shown here is derived from an EMBL/GenBank/DDBJ whole genome shotgun (WGS) entry which is preliminary data.</text>
</comment>
<organism evidence="3 4">
    <name type="scientific">Flavobacterium macacae</name>
    <dbReference type="NCBI Taxonomy" id="2488993"/>
    <lineage>
        <taxon>Bacteria</taxon>
        <taxon>Pseudomonadati</taxon>
        <taxon>Bacteroidota</taxon>
        <taxon>Flavobacteriia</taxon>
        <taxon>Flavobacteriales</taxon>
        <taxon>Flavobacteriaceae</taxon>
        <taxon>Flavobacterium</taxon>
    </lineage>
</organism>
<dbReference type="SUPFAM" id="SSF52833">
    <property type="entry name" value="Thioredoxin-like"/>
    <property type="match status" value="1"/>
</dbReference>
<dbReference type="AlphaFoldDB" id="A0A3P3WHJ1"/>
<proteinExistence type="predicted"/>
<keyword evidence="1" id="KW-0732">Signal</keyword>
<feature type="signal peptide" evidence="1">
    <location>
        <begin position="1"/>
        <end position="18"/>
    </location>
</feature>
<sequence>MKKFLFLFFLLITNQNFAQLNTFTFEEAEILSIENPKPFVIFIHTDWCKICKMMENTTFKNQEILKELNRNFYFISFNAETKIDINFNKYTFKFKPKGTNSGVHELAEELSNQIYPTLTILNSDYSILMQIESFVNAKDLLQILQKTNQTNP</sequence>
<evidence type="ECO:0000259" key="2">
    <source>
        <dbReference type="Pfam" id="PF13098"/>
    </source>
</evidence>
<dbReference type="InterPro" id="IPR012336">
    <property type="entry name" value="Thioredoxin-like_fold"/>
</dbReference>
<dbReference type="Gene3D" id="3.40.30.10">
    <property type="entry name" value="Glutaredoxin"/>
    <property type="match status" value="1"/>
</dbReference>
<dbReference type="Proteomes" id="UP000271937">
    <property type="component" value="Unassembled WGS sequence"/>
</dbReference>
<feature type="domain" description="Thioredoxin-like fold" evidence="2">
    <location>
        <begin position="34"/>
        <end position="144"/>
    </location>
</feature>
<gene>
    <name evidence="3" type="ORF">EG849_00895</name>
</gene>
<dbReference type="OrthoDB" id="9811036at2"/>
<protein>
    <submittedName>
        <fullName evidence="3">Thioredoxin family protein</fullName>
    </submittedName>
</protein>
<dbReference type="EMBL" id="RQVR01000001">
    <property type="protein sequence ID" value="RRJ94057.1"/>
    <property type="molecule type" value="Genomic_DNA"/>
</dbReference>
<evidence type="ECO:0000256" key="1">
    <source>
        <dbReference type="SAM" id="SignalP"/>
    </source>
</evidence>
<dbReference type="RefSeq" id="WP_125011199.1">
    <property type="nucleotide sequence ID" value="NZ_RQVR01000001.1"/>
</dbReference>
<keyword evidence="4" id="KW-1185">Reference proteome</keyword>